<gene>
    <name evidence="4" type="ORF">ROZALSC1DRAFT_21153</name>
</gene>
<feature type="compositionally biased region" description="Polar residues" evidence="1">
    <location>
        <begin position="42"/>
        <end position="61"/>
    </location>
</feature>
<feature type="region of interest" description="Disordered" evidence="1">
    <location>
        <begin position="148"/>
        <end position="214"/>
    </location>
</feature>
<evidence type="ECO:0000256" key="1">
    <source>
        <dbReference type="SAM" id="MobiDB-lite"/>
    </source>
</evidence>
<feature type="region of interest" description="Disordered" evidence="1">
    <location>
        <begin position="42"/>
        <end position="99"/>
    </location>
</feature>
<feature type="compositionally biased region" description="Basic and acidic residues" evidence="1">
    <location>
        <begin position="610"/>
        <end position="626"/>
    </location>
</feature>
<feature type="region of interest" description="Disordered" evidence="1">
    <location>
        <begin position="226"/>
        <end position="264"/>
    </location>
</feature>
<keyword evidence="2" id="KW-1133">Transmembrane helix</keyword>
<protein>
    <submittedName>
        <fullName evidence="4">Uncharacterized protein</fullName>
    </submittedName>
</protein>
<feature type="compositionally biased region" description="Polar residues" evidence="1">
    <location>
        <begin position="69"/>
        <end position="82"/>
    </location>
</feature>
<keyword evidence="2" id="KW-0812">Transmembrane</keyword>
<dbReference type="AlphaFoldDB" id="A0A4P9YM17"/>
<name>A0A4P9YM17_ROZAC</name>
<keyword evidence="3" id="KW-0732">Signal</keyword>
<feature type="transmembrane region" description="Helical" evidence="2">
    <location>
        <begin position="641"/>
        <end position="661"/>
    </location>
</feature>
<keyword evidence="2" id="KW-0472">Membrane</keyword>
<organism evidence="4 5">
    <name type="scientific">Rozella allomycis (strain CSF55)</name>
    <dbReference type="NCBI Taxonomy" id="988480"/>
    <lineage>
        <taxon>Eukaryota</taxon>
        <taxon>Fungi</taxon>
        <taxon>Fungi incertae sedis</taxon>
        <taxon>Cryptomycota</taxon>
        <taxon>Cryptomycota incertae sedis</taxon>
        <taxon>Rozella</taxon>
    </lineage>
</organism>
<reference evidence="5" key="1">
    <citation type="journal article" date="2018" name="Nat. Microbiol.">
        <title>Leveraging single-cell genomics to expand the fungal tree of life.</title>
        <authorList>
            <person name="Ahrendt S.R."/>
            <person name="Quandt C.A."/>
            <person name="Ciobanu D."/>
            <person name="Clum A."/>
            <person name="Salamov A."/>
            <person name="Andreopoulos B."/>
            <person name="Cheng J.F."/>
            <person name="Woyke T."/>
            <person name="Pelin A."/>
            <person name="Henrissat B."/>
            <person name="Reynolds N.K."/>
            <person name="Benny G.L."/>
            <person name="Smith M.E."/>
            <person name="James T.Y."/>
            <person name="Grigoriev I.V."/>
        </authorList>
    </citation>
    <scope>NUCLEOTIDE SEQUENCE [LARGE SCALE GENOMIC DNA]</scope>
    <source>
        <strain evidence="5">CSF55</strain>
    </source>
</reference>
<evidence type="ECO:0000313" key="4">
    <source>
        <dbReference type="EMBL" id="RKP20717.1"/>
    </source>
</evidence>
<evidence type="ECO:0000256" key="3">
    <source>
        <dbReference type="SAM" id="SignalP"/>
    </source>
</evidence>
<feature type="signal peptide" evidence="3">
    <location>
        <begin position="1"/>
        <end position="20"/>
    </location>
</feature>
<proteinExistence type="predicted"/>
<feature type="region of interest" description="Disordered" evidence="1">
    <location>
        <begin position="608"/>
        <end position="636"/>
    </location>
</feature>
<evidence type="ECO:0000256" key="2">
    <source>
        <dbReference type="SAM" id="Phobius"/>
    </source>
</evidence>
<sequence>MLISSILTVALTLYSSNVMSSPTQTGGALSNPVEEITQMDVNGASTGNNAGFSETDPSSNLLDDDHSSTHPNESVTNSNLSGSAGPGFPPSVGDDGIPIGSSLPSSLGFIDADTTSFTASPVSSEDIPYVIAPVVDGTVPLPSTASAAAVTDPHEPAPVVDDDAFPLSSTSSAAVATDPHAAPVDDDNSAQSSGSGVIPPLAHGGVSSGGSPLQHLDMLAHAPVADESRNQDVLPSTPATPRPIDDNQNTNVSPTGKFHPKNWSKEGKVAGGVASILAAVGVFSYLWGGNPEPLKEGPVNLANGESHVPTTTQVEVNNPIAASTMLTNVNSVASPVVNSVYTSESAFDTVMSTNPPEMSKGSSFVVSDYSTHITPATTITSTADALPTSTEIEEKLSNIQDVEIQDIKDKVDEAFGEKHSNGNGVNFAEPSPDASFTVKDEIHVEDLKEAASEATPDQQIKAWSITQYLNFIGFISVKECVGVFLVILYYSVRGMIPLSFSVPSILKSAKNVKSLKSKTVKKPVLEPLPKEKETSAKAKESLSNNTVVDVEQITIDQVKVKENEKEKIVQDQNENEKEKIVQTQNENQIVPPNVSVKDTEDFARISAQDSETKKEMADKSIVKTDDNTADDNNNGDSNATVVVGGIVAGLGVLGIASFAAYKKHKQSI</sequence>
<evidence type="ECO:0000313" key="5">
    <source>
        <dbReference type="Proteomes" id="UP000281549"/>
    </source>
</evidence>
<feature type="chain" id="PRO_5020871748" evidence="3">
    <location>
        <begin position="21"/>
        <end position="668"/>
    </location>
</feature>
<accession>A0A4P9YM17</accession>
<dbReference type="Proteomes" id="UP000281549">
    <property type="component" value="Unassembled WGS sequence"/>
</dbReference>
<dbReference type="EMBL" id="ML005029">
    <property type="protein sequence ID" value="RKP20717.1"/>
    <property type="molecule type" value="Genomic_DNA"/>
</dbReference>